<comment type="function">
    <text evidence="1 6">Hydrolyzes acetyl esters in homogalacturonan regions of pectin. In type I primary cell wall, galacturonic acid residues of pectin can be acetylated at the O-2 and O-3 positions. Decreasing the degree of acetylation of pectin gels in vitro alters their physical properties.</text>
</comment>
<keyword evidence="4 6" id="KW-0134">Cell wall</keyword>
<dbReference type="AlphaFoldDB" id="A0A498K4E6"/>
<dbReference type="Pfam" id="PF03283">
    <property type="entry name" value="PAE"/>
    <property type="match status" value="2"/>
</dbReference>
<accession>A0A498K4E6</accession>
<dbReference type="GO" id="GO:0071555">
    <property type="term" value="P:cell wall organization"/>
    <property type="evidence" value="ECO:0007669"/>
    <property type="project" value="UniProtKB-KW"/>
</dbReference>
<comment type="caution">
    <text evidence="7">The sequence shown here is derived from an EMBL/GenBank/DDBJ whole genome shotgun (WGS) entry which is preliminary data.</text>
</comment>
<dbReference type="Proteomes" id="UP000290289">
    <property type="component" value="Chromosome 4"/>
</dbReference>
<dbReference type="STRING" id="3750.A0A498K4E6"/>
<gene>
    <name evidence="7" type="ORF">DVH24_026776</name>
</gene>
<protein>
    <recommendedName>
        <fullName evidence="6">Pectin acetylesterase</fullName>
        <ecNumber evidence="6">3.1.1.-</ecNumber>
    </recommendedName>
</protein>
<proteinExistence type="inferred from homology"/>
<reference evidence="7 8" key="1">
    <citation type="submission" date="2018-10" db="EMBL/GenBank/DDBJ databases">
        <title>A high-quality apple genome assembly.</title>
        <authorList>
            <person name="Hu J."/>
        </authorList>
    </citation>
    <scope>NUCLEOTIDE SEQUENCE [LARGE SCALE GENOMIC DNA]</scope>
    <source>
        <strain evidence="8">cv. HFTH1</strain>
        <tissue evidence="7">Young leaf</tissue>
    </source>
</reference>
<organism evidence="7 8">
    <name type="scientific">Malus domestica</name>
    <name type="common">Apple</name>
    <name type="synonym">Pyrus malus</name>
    <dbReference type="NCBI Taxonomy" id="3750"/>
    <lineage>
        <taxon>Eukaryota</taxon>
        <taxon>Viridiplantae</taxon>
        <taxon>Streptophyta</taxon>
        <taxon>Embryophyta</taxon>
        <taxon>Tracheophyta</taxon>
        <taxon>Spermatophyta</taxon>
        <taxon>Magnoliopsida</taxon>
        <taxon>eudicotyledons</taxon>
        <taxon>Gunneridae</taxon>
        <taxon>Pentapetalae</taxon>
        <taxon>rosids</taxon>
        <taxon>fabids</taxon>
        <taxon>Rosales</taxon>
        <taxon>Rosaceae</taxon>
        <taxon>Amygdaloideae</taxon>
        <taxon>Maleae</taxon>
        <taxon>Malus</taxon>
    </lineage>
</organism>
<keyword evidence="5 6" id="KW-0961">Cell wall biogenesis/degradation</keyword>
<evidence type="ECO:0000256" key="6">
    <source>
        <dbReference type="RuleBase" id="RU363114"/>
    </source>
</evidence>
<evidence type="ECO:0000313" key="8">
    <source>
        <dbReference type="Proteomes" id="UP000290289"/>
    </source>
</evidence>
<comment type="similarity">
    <text evidence="3 6">Belongs to the pectinacetylesterase family.</text>
</comment>
<keyword evidence="8" id="KW-1185">Reference proteome</keyword>
<evidence type="ECO:0000256" key="5">
    <source>
        <dbReference type="ARBA" id="ARBA00023316"/>
    </source>
</evidence>
<evidence type="ECO:0000256" key="3">
    <source>
        <dbReference type="ARBA" id="ARBA00005784"/>
    </source>
</evidence>
<dbReference type="PANTHER" id="PTHR21562">
    <property type="entry name" value="NOTUM-RELATED"/>
    <property type="match status" value="1"/>
</dbReference>
<dbReference type="GO" id="GO:0016787">
    <property type="term" value="F:hydrolase activity"/>
    <property type="evidence" value="ECO:0007669"/>
    <property type="project" value="UniProtKB-KW"/>
</dbReference>
<comment type="subcellular location">
    <subcellularLocation>
        <location evidence="2 6">Secreted</location>
        <location evidence="2 6">Cell wall</location>
    </subcellularLocation>
</comment>
<name>A0A498K4E6_MALDO</name>
<evidence type="ECO:0000256" key="1">
    <source>
        <dbReference type="ARBA" id="ARBA00003534"/>
    </source>
</evidence>
<keyword evidence="6" id="KW-0378">Hydrolase</keyword>
<keyword evidence="6" id="KW-0964">Secreted</keyword>
<evidence type="ECO:0000256" key="2">
    <source>
        <dbReference type="ARBA" id="ARBA00004191"/>
    </source>
</evidence>
<evidence type="ECO:0000256" key="4">
    <source>
        <dbReference type="ARBA" id="ARBA00022512"/>
    </source>
</evidence>
<sequence>MAGPLVNPRLRSLLWWRRWAKKDWAIAAVGCTVIAFALTLLSNSWRDEPDSEISRPFLPNAAAFDFVDLTLLRNAKDRGALCLDGTAPGYHFRKGFGSGANNWLLHIEGGGWCNSIESCSWRKGTLLGSSNYMDRRVPFSGILSSHPSQNPEFFNWNKVKIRYCDGASFAGHPENEPKNGSGPFFRGQLIWEAVMDELLSIGLSKGKQALLSGCSAGGLATLIHCDDFRHLLPKDATVKCLADAGFFLDEEDVLQHRTMRSFYNDVAILQGLSKSLHKDCLLRMEPAKCLFPEEVIKHINTPVFLVNPAYDFWQVQHILIPEAADPHGYWRKCKLNIHNCNPSQLKTLHGFRDSMLKALTEFQKNTEGGMFINSCYIHCQTWITETWHSPTSPRINNKTIAESVGAWYFSQNVVKQTDFPFPSHPTCYHINLTALSPFFIELKKTSNFLTIAESVGDWYFGRNAVKQIDCPFPCNPTCYHMNFTAFSRG</sequence>
<dbReference type="EMBL" id="RDQH01000330">
    <property type="protein sequence ID" value="RXI02246.1"/>
    <property type="molecule type" value="Genomic_DNA"/>
</dbReference>
<dbReference type="PANTHER" id="PTHR21562:SF83">
    <property type="entry name" value="PECTIN ACETYLESTERASE 4"/>
    <property type="match status" value="1"/>
</dbReference>
<dbReference type="InterPro" id="IPR004963">
    <property type="entry name" value="PAE/NOTUM"/>
</dbReference>
<evidence type="ECO:0000313" key="7">
    <source>
        <dbReference type="EMBL" id="RXI02246.1"/>
    </source>
</evidence>
<dbReference type="EC" id="3.1.1.-" evidence="6"/>